<dbReference type="Pfam" id="PF01368">
    <property type="entry name" value="DHH"/>
    <property type="match status" value="1"/>
</dbReference>
<protein>
    <submittedName>
        <fullName evidence="3">Bifunctional oligoribonuclease/PAP phosphatase NrnA</fullName>
    </submittedName>
</protein>
<dbReference type="Gene3D" id="3.10.310.30">
    <property type="match status" value="1"/>
</dbReference>
<dbReference type="InterPro" id="IPR038763">
    <property type="entry name" value="DHH_sf"/>
</dbReference>
<reference evidence="4" key="1">
    <citation type="submission" date="2019-09" db="EMBL/GenBank/DDBJ databases">
        <title>Draft genome sequence assemblies of isolates from the urinary tract.</title>
        <authorList>
            <person name="Mores C.R."/>
            <person name="Putonti C."/>
            <person name="Wolfe A.J."/>
        </authorList>
    </citation>
    <scope>NUCLEOTIDE SEQUENCE [LARGE SCALE GENOMIC DNA]</scope>
    <source>
        <strain evidence="4">UMB8614</strain>
    </source>
</reference>
<dbReference type="EMBL" id="VYVN01000001">
    <property type="protein sequence ID" value="KAA9242683.1"/>
    <property type="molecule type" value="Genomic_DNA"/>
</dbReference>
<sequence>MISDIIQAIKDYETIIIHRHVNPDPDALGSQMGLKAVLEATYPEKKIYAAGEDEPSLANFGQMDDIPDELYSEALVIVNDTANTERIDDQRYQKAKMVIKVDHHPNHDSYGDINYVLPEASAASEIWADILLSHPETFTMTDQGAEYLFLGIVGDTGRFLYDNTSVKTMAIATELRKYDFPASERMQASLTETMGQARLKGYVLENFKLSEDGLVNAVFISQEVLKNLGVSEAESHNIVQTPGSIQGVLAWVIFVEKSDGSMRCRIRSKGPAINQIAQAHEGGGHAKASGANAYSKEECQEIVAELNQAAKNYLKEKDNKE</sequence>
<evidence type="ECO:0000313" key="3">
    <source>
        <dbReference type="EMBL" id="KAA9242683.1"/>
    </source>
</evidence>
<dbReference type="Gene3D" id="3.90.1640.10">
    <property type="entry name" value="inorganic pyrophosphatase (n-terminal core)"/>
    <property type="match status" value="1"/>
</dbReference>
<comment type="caution">
    <text evidence="3">The sequence shown here is derived from an EMBL/GenBank/DDBJ whole genome shotgun (WGS) entry which is preliminary data.</text>
</comment>
<keyword evidence="4" id="KW-1185">Reference proteome</keyword>
<name>A0A5N1BZA7_9LACT</name>
<dbReference type="InterPro" id="IPR001667">
    <property type="entry name" value="DDH_dom"/>
</dbReference>
<dbReference type="Pfam" id="PF02272">
    <property type="entry name" value="DHHA1"/>
    <property type="match status" value="1"/>
</dbReference>
<organism evidence="3 4">
    <name type="scientific">Aerococcus tenax</name>
    <dbReference type="NCBI Taxonomy" id="3078812"/>
    <lineage>
        <taxon>Bacteria</taxon>
        <taxon>Bacillati</taxon>
        <taxon>Bacillota</taxon>
        <taxon>Bacilli</taxon>
        <taxon>Lactobacillales</taxon>
        <taxon>Aerococcaceae</taxon>
        <taxon>Aerococcus</taxon>
    </lineage>
</organism>
<feature type="domain" description="DDH" evidence="1">
    <location>
        <begin position="15"/>
        <end position="152"/>
    </location>
</feature>
<dbReference type="InterPro" id="IPR051319">
    <property type="entry name" value="Oligoribo/pAp-PDE_c-di-AMP_PDE"/>
</dbReference>
<accession>A0A5N1BZA7</accession>
<dbReference type="SUPFAM" id="SSF64182">
    <property type="entry name" value="DHH phosphoesterases"/>
    <property type="match status" value="1"/>
</dbReference>
<dbReference type="PANTHER" id="PTHR47618">
    <property type="entry name" value="BIFUNCTIONAL OLIGORIBONUCLEASE AND PAP PHOSPHATASE NRNA"/>
    <property type="match status" value="1"/>
</dbReference>
<evidence type="ECO:0000313" key="4">
    <source>
        <dbReference type="Proteomes" id="UP000326476"/>
    </source>
</evidence>
<dbReference type="AlphaFoldDB" id="A0A5N1BZA7"/>
<dbReference type="PANTHER" id="PTHR47618:SF1">
    <property type="entry name" value="BIFUNCTIONAL OLIGORIBONUCLEASE AND PAP PHOSPHATASE NRNA"/>
    <property type="match status" value="1"/>
</dbReference>
<proteinExistence type="predicted"/>
<dbReference type="Proteomes" id="UP000326476">
    <property type="component" value="Unassembled WGS sequence"/>
</dbReference>
<feature type="domain" description="DHHA1" evidence="2">
    <location>
        <begin position="227"/>
        <end position="311"/>
    </location>
</feature>
<dbReference type="InterPro" id="IPR003156">
    <property type="entry name" value="DHHA1_dom"/>
</dbReference>
<evidence type="ECO:0000259" key="2">
    <source>
        <dbReference type="Pfam" id="PF02272"/>
    </source>
</evidence>
<gene>
    <name evidence="3" type="ORF">F6I34_00535</name>
</gene>
<dbReference type="GO" id="GO:0003676">
    <property type="term" value="F:nucleic acid binding"/>
    <property type="evidence" value="ECO:0007669"/>
    <property type="project" value="InterPro"/>
</dbReference>
<evidence type="ECO:0000259" key="1">
    <source>
        <dbReference type="Pfam" id="PF01368"/>
    </source>
</evidence>